<dbReference type="GO" id="GO:0016874">
    <property type="term" value="F:ligase activity"/>
    <property type="evidence" value="ECO:0007669"/>
    <property type="project" value="UniProtKB-KW"/>
</dbReference>
<dbReference type="OrthoDB" id="10263265at2759"/>
<comment type="subcellular location">
    <subcellularLocation>
        <location evidence="1">Membrane</location>
        <topology evidence="1">Multi-pass membrane protein</topology>
    </subcellularLocation>
</comment>
<comment type="caution">
    <text evidence="11">The sequence shown here is derived from an EMBL/GenBank/DDBJ whole genome shotgun (WGS) entry which is preliminary data.</text>
</comment>
<evidence type="ECO:0000259" key="10">
    <source>
        <dbReference type="PROSITE" id="PS50865"/>
    </source>
</evidence>
<organism evidence="11 12">
    <name type="scientific">Chlorella sorokiniana</name>
    <name type="common">Freshwater green alga</name>
    <dbReference type="NCBI Taxonomy" id="3076"/>
    <lineage>
        <taxon>Eukaryota</taxon>
        <taxon>Viridiplantae</taxon>
        <taxon>Chlorophyta</taxon>
        <taxon>core chlorophytes</taxon>
        <taxon>Trebouxiophyceae</taxon>
        <taxon>Chlorellales</taxon>
        <taxon>Chlorellaceae</taxon>
        <taxon>Chlorella clade</taxon>
        <taxon>Chlorella</taxon>
    </lineage>
</organism>
<dbReference type="GO" id="GO:0036297">
    <property type="term" value="P:interstrand cross-link repair"/>
    <property type="evidence" value="ECO:0007669"/>
    <property type="project" value="InterPro"/>
</dbReference>
<dbReference type="PANTHER" id="PTHR13206">
    <property type="entry name" value="UBIQUITIN LIGASE PROTEIN PHF9 FANCONI ANEMIA GROUP L PROTEIN"/>
    <property type="match status" value="1"/>
</dbReference>
<protein>
    <submittedName>
        <fullName evidence="11">E3 ubiquitin-ligase</fullName>
    </submittedName>
</protein>
<dbReference type="EMBL" id="LHPG02000005">
    <property type="protein sequence ID" value="PRW58674.1"/>
    <property type="molecule type" value="Genomic_DNA"/>
</dbReference>
<evidence type="ECO:0000256" key="8">
    <source>
        <dbReference type="PROSITE-ProRule" id="PRU00282"/>
    </source>
</evidence>
<keyword evidence="3" id="KW-0479">Metal-binding</keyword>
<dbReference type="Pfam" id="PF18891">
    <property type="entry name" value="FANCL_d3"/>
    <property type="match status" value="1"/>
</dbReference>
<dbReference type="GO" id="GO:0061630">
    <property type="term" value="F:ubiquitin protein ligase activity"/>
    <property type="evidence" value="ECO:0007669"/>
    <property type="project" value="TreeGrafter"/>
</dbReference>
<dbReference type="InterPro" id="IPR018108">
    <property type="entry name" value="MCP_transmembrane"/>
</dbReference>
<keyword evidence="5" id="KW-0862">Zinc</keyword>
<dbReference type="Pfam" id="PF11793">
    <property type="entry name" value="FANCL_C"/>
    <property type="match status" value="1"/>
</dbReference>
<feature type="domain" description="MYND-type" evidence="10">
    <location>
        <begin position="373"/>
        <end position="413"/>
    </location>
</feature>
<evidence type="ECO:0000256" key="3">
    <source>
        <dbReference type="ARBA" id="ARBA00022723"/>
    </source>
</evidence>
<accession>A0A2P6TX81</accession>
<dbReference type="GO" id="GO:0043240">
    <property type="term" value="C:Fanconi anaemia nuclear complex"/>
    <property type="evidence" value="ECO:0007669"/>
    <property type="project" value="InterPro"/>
</dbReference>
<feature type="region of interest" description="Disordered" evidence="9">
    <location>
        <begin position="497"/>
        <end position="545"/>
    </location>
</feature>
<feature type="repeat" description="Solcar" evidence="8">
    <location>
        <begin position="831"/>
        <end position="916"/>
    </location>
</feature>
<evidence type="ECO:0000256" key="4">
    <source>
        <dbReference type="ARBA" id="ARBA00022771"/>
    </source>
</evidence>
<gene>
    <name evidence="11" type="ORF">C2E21_3004</name>
</gene>
<dbReference type="Gene3D" id="3.10.110.20">
    <property type="entry name" value="RWD domain-like"/>
    <property type="match status" value="1"/>
</dbReference>
<evidence type="ECO:0000256" key="1">
    <source>
        <dbReference type="ARBA" id="ARBA00004141"/>
    </source>
</evidence>
<dbReference type="GO" id="GO:0008270">
    <property type="term" value="F:zinc ion binding"/>
    <property type="evidence" value="ECO:0007669"/>
    <property type="project" value="UniProtKB-KW"/>
</dbReference>
<dbReference type="SMART" id="SM01197">
    <property type="entry name" value="FANCL_C"/>
    <property type="match status" value="1"/>
</dbReference>
<dbReference type="Pfam" id="PF00153">
    <property type="entry name" value="Mito_carr"/>
    <property type="match status" value="2"/>
</dbReference>
<dbReference type="CDD" id="cd16490">
    <property type="entry name" value="RING-CH-C4HC3_FANCL"/>
    <property type="match status" value="1"/>
</dbReference>
<keyword evidence="6 8" id="KW-0472">Membrane</keyword>
<evidence type="ECO:0000256" key="7">
    <source>
        <dbReference type="PROSITE-ProRule" id="PRU00134"/>
    </source>
</evidence>
<dbReference type="PROSITE" id="PS50865">
    <property type="entry name" value="ZF_MYND_2"/>
    <property type="match status" value="1"/>
</dbReference>
<dbReference type="Gene3D" id="3.30.40.10">
    <property type="entry name" value="Zinc/RING finger domain, C3HC4 (zinc finger)"/>
    <property type="match status" value="1"/>
</dbReference>
<dbReference type="Gene3D" id="1.50.40.10">
    <property type="entry name" value="Mitochondrial carrier domain"/>
    <property type="match status" value="1"/>
</dbReference>
<evidence type="ECO:0000256" key="2">
    <source>
        <dbReference type="ARBA" id="ARBA00022692"/>
    </source>
</evidence>
<dbReference type="InterPro" id="IPR023395">
    <property type="entry name" value="MCP_dom_sf"/>
</dbReference>
<dbReference type="PROSITE" id="PS50920">
    <property type="entry name" value="SOLCAR"/>
    <property type="match status" value="2"/>
</dbReference>
<keyword evidence="12" id="KW-1185">Reference proteome</keyword>
<dbReference type="SUPFAM" id="SSF144232">
    <property type="entry name" value="HIT/MYND zinc finger-like"/>
    <property type="match status" value="1"/>
</dbReference>
<dbReference type="InterPro" id="IPR013083">
    <property type="entry name" value="Znf_RING/FYVE/PHD"/>
</dbReference>
<dbReference type="SUPFAM" id="SSF103506">
    <property type="entry name" value="Mitochondrial carrier"/>
    <property type="match status" value="1"/>
</dbReference>
<evidence type="ECO:0000256" key="5">
    <source>
        <dbReference type="ARBA" id="ARBA00022833"/>
    </source>
</evidence>
<dbReference type="CDD" id="cd23831">
    <property type="entry name" value="DRWD-N_FANCL"/>
    <property type="match status" value="1"/>
</dbReference>
<dbReference type="AlphaFoldDB" id="A0A2P6TX81"/>
<dbReference type="InterPro" id="IPR002893">
    <property type="entry name" value="Znf_MYND"/>
</dbReference>
<dbReference type="InterPro" id="IPR016135">
    <property type="entry name" value="UBQ-conjugating_enzyme/RWD"/>
</dbReference>
<dbReference type="PANTHER" id="PTHR13206:SF0">
    <property type="entry name" value="E3 UBIQUITIN-PROTEIN LIGASE FANCL"/>
    <property type="match status" value="1"/>
</dbReference>
<dbReference type="GO" id="GO:0016020">
    <property type="term" value="C:membrane"/>
    <property type="evidence" value="ECO:0007669"/>
    <property type="project" value="UniProtKB-SubCell"/>
</dbReference>
<feature type="repeat" description="Solcar" evidence="8">
    <location>
        <begin position="955"/>
        <end position="1044"/>
    </location>
</feature>
<dbReference type="InterPro" id="IPR044037">
    <property type="entry name" value="FANCL_d3"/>
</dbReference>
<dbReference type="InterPro" id="IPR043003">
    <property type="entry name" value="FANCL_d3_sf"/>
</dbReference>
<dbReference type="CDD" id="cd23832">
    <property type="entry name" value="DRWD-C_FANCL"/>
    <property type="match status" value="1"/>
</dbReference>
<dbReference type="InterPro" id="IPR026848">
    <property type="entry name" value="Fancl"/>
</dbReference>
<dbReference type="Proteomes" id="UP000239899">
    <property type="component" value="Unassembled WGS sequence"/>
</dbReference>
<dbReference type="InterPro" id="IPR026850">
    <property type="entry name" value="FANCL_C"/>
</dbReference>
<dbReference type="Gene3D" id="6.10.140.2220">
    <property type="match status" value="1"/>
</dbReference>
<evidence type="ECO:0000313" key="12">
    <source>
        <dbReference type="Proteomes" id="UP000239899"/>
    </source>
</evidence>
<dbReference type="Pfam" id="PF18890">
    <property type="entry name" value="FANCL_d2"/>
    <property type="match status" value="1"/>
</dbReference>
<dbReference type="Gene3D" id="3.10.110.10">
    <property type="entry name" value="Ubiquitin Conjugating Enzyme"/>
    <property type="match status" value="1"/>
</dbReference>
<evidence type="ECO:0000256" key="9">
    <source>
        <dbReference type="SAM" id="MobiDB-lite"/>
    </source>
</evidence>
<dbReference type="GO" id="GO:0006513">
    <property type="term" value="P:protein monoubiquitination"/>
    <property type="evidence" value="ECO:0007669"/>
    <property type="project" value="TreeGrafter"/>
</dbReference>
<evidence type="ECO:0000313" key="11">
    <source>
        <dbReference type="EMBL" id="PRW58674.1"/>
    </source>
</evidence>
<name>A0A2P6TX81_CHLSO</name>
<sequence>MPLELLSDPQLDISMEVCHEPFSVQARVVWCQLADSEEHEGSSDLARYVEQVDFTVGLHRIFLADSSHLRRGLTVRDKEQGLALLVHVALCGLAAPIKSVDLDDLCAEALMQTISELLTADLRMVHGGACMRLLARICNFVAHALTGGVEHLPTMLRDIETLTGPPREAAITQLNFERLEQHTASFDTNVTAADMRRLTGLLKLYASHRLVQHGFHSTALIRTALSAIGELQAQGGGEDAPFLHRRKADVLYAAGRLREALAEQREALRLATAEKAHVSVVASCLNASMLLMAGASGPRFSQREVEGLLAQAQRARRLCKGWLPKVAADAYKEALSEKRETLAEAAASQPGTDMLDTIFDDLEPSGGTTMPRCTGCGRPSSTLLKCSQCRNAAYCSKPCQTQHWKFGGHKEECQPQTQATVQAAPMEQLATVAPLLLPLDAAGTAFEGYVAPSAQTHAAHPQPASLWLRVSGVTPGAPSLRGARLEVNGELAALLGVDDRPGQEGNPTGQQQQPQQQQQQRDQQPGTGQHPAGPLSQRLNSSGGSSARELLAQRLEEAPSLPAFLVELQNLVDQASLAAAQQAQAAAARPASFYSRLKAELDGIGWRHVSSLSDDLSRLTLAATDAAGRRHELRLMLPPAYPAAPPLAVADLPAAFELRWAASSSLADVLQQFEAALAQHQLAWDSLDDLDEHAWVIEPTAAPRSVLYRRIALGSHVSLALTLDVLHPGLMPLDCRFMGSEAAVAPLRQRLHDNRGLWQEGRLLRLNLEAVLELQLPQRQGADAEDVSADCAICYAYRLPPADERAAAAGEEGDAPEINCDNPSCGKPFHRRCLVEWLNSDTSTRQSFNTLFAKVRLQIQARSTGPPKYRGILGTVRTVAADEGEAALWKGLAPGLQRQVLYGGLRIGLYEPVKQLFASKEQVRMQAEAKLPPVVPRRYPSALQAYLVIARQEGVAALWRGVGPNIARNVAVSTSALASYDQIKETLIKTGAAPGVYSGVADAFVKTLRNDGPLAFYNGFTTNWARLGTFNVVLFVTLEQIKALVNAAKK</sequence>
<reference evidence="11 12" key="1">
    <citation type="journal article" date="2018" name="Plant J.">
        <title>Genome sequences of Chlorella sorokiniana UTEX 1602 and Micractinium conductrix SAG 241.80: implications to maltose excretion by a green alga.</title>
        <authorList>
            <person name="Arriola M.B."/>
            <person name="Velmurugan N."/>
            <person name="Zhang Y."/>
            <person name="Plunkett M.H."/>
            <person name="Hondzo H."/>
            <person name="Barney B.M."/>
        </authorList>
    </citation>
    <scope>NUCLEOTIDE SEQUENCE [LARGE SCALE GENOMIC DNA]</scope>
    <source>
        <strain evidence="12">UTEX 1602</strain>
    </source>
</reference>
<evidence type="ECO:0000256" key="6">
    <source>
        <dbReference type="ARBA" id="ARBA00023136"/>
    </source>
</evidence>
<dbReference type="PROSITE" id="PS01360">
    <property type="entry name" value="ZF_MYND_1"/>
    <property type="match status" value="1"/>
</dbReference>
<proteinExistence type="predicted"/>
<dbReference type="STRING" id="3076.A0A2P6TX81"/>
<dbReference type="Pfam" id="PF01753">
    <property type="entry name" value="zf-MYND"/>
    <property type="match status" value="1"/>
</dbReference>
<feature type="compositionally biased region" description="Low complexity" evidence="9">
    <location>
        <begin position="503"/>
        <end position="529"/>
    </location>
</feature>
<dbReference type="InterPro" id="IPR043898">
    <property type="entry name" value="FANCL_d2"/>
</dbReference>
<keyword evidence="2 8" id="KW-0812">Transmembrane</keyword>
<keyword evidence="4 7" id="KW-0863">Zinc-finger</keyword>